<name>A0A2P2QTP5_RHIMU</name>
<sequence>MLKCQQVSVKFSMKNSIQAYQVQAQKNVD</sequence>
<evidence type="ECO:0000313" key="1">
    <source>
        <dbReference type="EMBL" id="MBX70373.1"/>
    </source>
</evidence>
<proteinExistence type="predicted"/>
<protein>
    <submittedName>
        <fullName evidence="1">Uncharacterized protein</fullName>
    </submittedName>
</protein>
<dbReference type="EMBL" id="GGEC01089889">
    <property type="protein sequence ID" value="MBX70373.1"/>
    <property type="molecule type" value="Transcribed_RNA"/>
</dbReference>
<accession>A0A2P2QTP5</accession>
<reference evidence="1" key="1">
    <citation type="submission" date="2018-02" db="EMBL/GenBank/DDBJ databases">
        <title>Rhizophora mucronata_Transcriptome.</title>
        <authorList>
            <person name="Meera S.P."/>
            <person name="Sreeshan A."/>
            <person name="Augustine A."/>
        </authorList>
    </citation>
    <scope>NUCLEOTIDE SEQUENCE</scope>
    <source>
        <tissue evidence="1">Leaf</tissue>
    </source>
</reference>
<organism evidence="1">
    <name type="scientific">Rhizophora mucronata</name>
    <name type="common">Asiatic mangrove</name>
    <dbReference type="NCBI Taxonomy" id="61149"/>
    <lineage>
        <taxon>Eukaryota</taxon>
        <taxon>Viridiplantae</taxon>
        <taxon>Streptophyta</taxon>
        <taxon>Embryophyta</taxon>
        <taxon>Tracheophyta</taxon>
        <taxon>Spermatophyta</taxon>
        <taxon>Magnoliopsida</taxon>
        <taxon>eudicotyledons</taxon>
        <taxon>Gunneridae</taxon>
        <taxon>Pentapetalae</taxon>
        <taxon>rosids</taxon>
        <taxon>fabids</taxon>
        <taxon>Malpighiales</taxon>
        <taxon>Rhizophoraceae</taxon>
        <taxon>Rhizophora</taxon>
    </lineage>
</organism>
<dbReference type="AlphaFoldDB" id="A0A2P2QTP5"/>